<proteinExistence type="predicted"/>
<gene>
    <name evidence="1" type="ORF">HMPREF9104_01819</name>
</gene>
<dbReference type="PATRIC" id="fig|797516.3.peg.1634"/>
<sequence length="47" mass="5666">MLFNLKTPLFPKIRNNGVFINFWELKNDMSQFINVRLTLANHKLMEQ</sequence>
<protein>
    <submittedName>
        <fullName evidence="1">Uncharacterized protein</fullName>
    </submittedName>
</protein>
<evidence type="ECO:0000313" key="1">
    <source>
        <dbReference type="EMBL" id="EHO50843.1"/>
    </source>
</evidence>
<reference evidence="1 2" key="1">
    <citation type="submission" date="2011-09" db="EMBL/GenBank/DDBJ databases">
        <authorList>
            <person name="Weinstock G."/>
            <person name="Sodergren E."/>
            <person name="Clifton S."/>
            <person name="Fulton L."/>
            <person name="Fulton B."/>
            <person name="Courtney L."/>
            <person name="Fronick C."/>
            <person name="Harrison M."/>
            <person name="Strong C."/>
            <person name="Farmer C."/>
            <person name="Delahaunty K."/>
            <person name="Markovic C."/>
            <person name="Hall O."/>
            <person name="Minx P."/>
            <person name="Tomlinson C."/>
            <person name="Mitreva M."/>
            <person name="Hou S."/>
            <person name="Chen J."/>
            <person name="Wollam A."/>
            <person name="Pepin K.H."/>
            <person name="Johnson M."/>
            <person name="Bhonagiri V."/>
            <person name="Zhang X."/>
            <person name="Suruliraj S."/>
            <person name="Warren W."/>
            <person name="Chinwalla A."/>
            <person name="Mardis E.R."/>
            <person name="Wilson R.K."/>
        </authorList>
    </citation>
    <scope>NUCLEOTIDE SEQUENCE [LARGE SCALE GENOMIC DNA]</scope>
    <source>
        <strain evidence="1 2">F0435</strain>
    </source>
</reference>
<comment type="caution">
    <text evidence="1">The sequence shown here is derived from an EMBL/GenBank/DDBJ whole genome shotgun (WGS) entry which is preliminary data.</text>
</comment>
<dbReference type="Proteomes" id="UP000005025">
    <property type="component" value="Unassembled WGS sequence"/>
</dbReference>
<dbReference type="AlphaFoldDB" id="H1LGU0"/>
<name>H1LGU0_9LACO</name>
<organism evidence="1 2">
    <name type="scientific">Lentilactobacillus kisonensis F0435</name>
    <dbReference type="NCBI Taxonomy" id="797516"/>
    <lineage>
        <taxon>Bacteria</taxon>
        <taxon>Bacillati</taxon>
        <taxon>Bacillota</taxon>
        <taxon>Bacilli</taxon>
        <taxon>Lactobacillales</taxon>
        <taxon>Lactobacillaceae</taxon>
        <taxon>Lentilactobacillus</taxon>
    </lineage>
</organism>
<evidence type="ECO:0000313" key="2">
    <source>
        <dbReference type="Proteomes" id="UP000005025"/>
    </source>
</evidence>
<dbReference type="EMBL" id="AGRJ01000156">
    <property type="protein sequence ID" value="EHO50843.1"/>
    <property type="molecule type" value="Genomic_DNA"/>
</dbReference>
<dbReference type="HOGENOM" id="CLU_3169490_0_0_9"/>
<accession>H1LGU0</accession>